<evidence type="ECO:0000313" key="13">
    <source>
        <dbReference type="Proteomes" id="UP000034591"/>
    </source>
</evidence>
<dbReference type="InterPro" id="IPR005841">
    <property type="entry name" value="Alpha-D-phosphohexomutase_SF"/>
</dbReference>
<keyword evidence="4 7" id="KW-0479">Metal-binding</keyword>
<feature type="domain" description="Alpha-D-phosphohexomutase alpha/beta/alpha" evidence="11">
    <location>
        <begin position="258"/>
        <end position="365"/>
    </location>
</feature>
<name>A0A0G0H352_9BACT</name>
<evidence type="ECO:0000256" key="6">
    <source>
        <dbReference type="ARBA" id="ARBA00023235"/>
    </source>
</evidence>
<dbReference type="InterPro" id="IPR005846">
    <property type="entry name" value="A-D-PHexomutase_a/b/a-III"/>
</dbReference>
<dbReference type="Pfam" id="PF02880">
    <property type="entry name" value="PGM_PMM_III"/>
    <property type="match status" value="1"/>
</dbReference>
<dbReference type="Pfam" id="PF00408">
    <property type="entry name" value="PGM_PMM_IV"/>
    <property type="match status" value="1"/>
</dbReference>
<comment type="caution">
    <text evidence="12">The sequence shown here is derived from an EMBL/GenBank/DDBJ whole genome shotgun (WGS) entry which is preliminary data.</text>
</comment>
<dbReference type="GO" id="GO:0000287">
    <property type="term" value="F:magnesium ion binding"/>
    <property type="evidence" value="ECO:0007669"/>
    <property type="project" value="InterPro"/>
</dbReference>
<dbReference type="Pfam" id="PF02878">
    <property type="entry name" value="PGM_PMM_I"/>
    <property type="match status" value="1"/>
</dbReference>
<evidence type="ECO:0000313" key="12">
    <source>
        <dbReference type="EMBL" id="KKQ37653.1"/>
    </source>
</evidence>
<evidence type="ECO:0000256" key="5">
    <source>
        <dbReference type="ARBA" id="ARBA00022842"/>
    </source>
</evidence>
<dbReference type="CDD" id="cd03089">
    <property type="entry name" value="PMM_PGM"/>
    <property type="match status" value="1"/>
</dbReference>
<reference evidence="12 13" key="1">
    <citation type="journal article" date="2015" name="Nature">
        <title>rRNA introns, odd ribosomes, and small enigmatic genomes across a large radiation of phyla.</title>
        <authorList>
            <person name="Brown C.T."/>
            <person name="Hug L.A."/>
            <person name="Thomas B.C."/>
            <person name="Sharon I."/>
            <person name="Castelle C.J."/>
            <person name="Singh A."/>
            <person name="Wilkins M.J."/>
            <person name="Williams K.H."/>
            <person name="Banfield J.F."/>
        </authorList>
    </citation>
    <scope>NUCLEOTIDE SEQUENCE [LARGE SCALE GENOMIC DNA]</scope>
</reference>
<evidence type="ECO:0000259" key="11">
    <source>
        <dbReference type="Pfam" id="PF02880"/>
    </source>
</evidence>
<evidence type="ECO:0000256" key="4">
    <source>
        <dbReference type="ARBA" id="ARBA00022723"/>
    </source>
</evidence>
<dbReference type="PRINTS" id="PR00509">
    <property type="entry name" value="PGMPMM"/>
</dbReference>
<dbReference type="InterPro" id="IPR036900">
    <property type="entry name" value="A-D-PHexomutase_C_sf"/>
</dbReference>
<dbReference type="InterPro" id="IPR016055">
    <property type="entry name" value="A-D-PHexomutase_a/b/a-I/II/III"/>
</dbReference>
<comment type="similarity">
    <text evidence="2 7">Belongs to the phosphohexose mutase family.</text>
</comment>
<evidence type="ECO:0000256" key="3">
    <source>
        <dbReference type="ARBA" id="ARBA00022553"/>
    </source>
</evidence>
<evidence type="ECO:0000259" key="9">
    <source>
        <dbReference type="Pfam" id="PF02878"/>
    </source>
</evidence>
<dbReference type="EMBL" id="LBTI01000013">
    <property type="protein sequence ID" value="KKQ37653.1"/>
    <property type="molecule type" value="Genomic_DNA"/>
</dbReference>
<evidence type="ECO:0000256" key="7">
    <source>
        <dbReference type="RuleBase" id="RU004326"/>
    </source>
</evidence>
<dbReference type="SUPFAM" id="SSF55957">
    <property type="entry name" value="Phosphoglucomutase, C-terminal domain"/>
    <property type="match status" value="1"/>
</dbReference>
<dbReference type="GO" id="GO:0005975">
    <property type="term" value="P:carbohydrate metabolic process"/>
    <property type="evidence" value="ECO:0007669"/>
    <property type="project" value="InterPro"/>
</dbReference>
<dbReference type="InterPro" id="IPR005844">
    <property type="entry name" value="A-D-PHexomutase_a/b/a-I"/>
</dbReference>
<gene>
    <name evidence="12" type="ORF">US53_C0013G0012</name>
</gene>
<comment type="cofactor">
    <cofactor evidence="1">
        <name>Mg(2+)</name>
        <dbReference type="ChEBI" id="CHEBI:18420"/>
    </cofactor>
</comment>
<organism evidence="12 13">
    <name type="scientific">Candidatus Woesebacteria bacterium GW2011_GWA1_37_7</name>
    <dbReference type="NCBI Taxonomy" id="1618545"/>
    <lineage>
        <taxon>Bacteria</taxon>
        <taxon>Candidatus Woeseibacteriota</taxon>
    </lineage>
</organism>
<keyword evidence="5 7" id="KW-0460">Magnesium</keyword>
<evidence type="ECO:0000259" key="8">
    <source>
        <dbReference type="Pfam" id="PF00408"/>
    </source>
</evidence>
<dbReference type="SUPFAM" id="SSF53738">
    <property type="entry name" value="Phosphoglucomutase, first 3 domains"/>
    <property type="match status" value="3"/>
</dbReference>
<proteinExistence type="inferred from homology"/>
<evidence type="ECO:0000259" key="10">
    <source>
        <dbReference type="Pfam" id="PF02879"/>
    </source>
</evidence>
<dbReference type="Pfam" id="PF02879">
    <property type="entry name" value="PGM_PMM_II"/>
    <property type="match status" value="1"/>
</dbReference>
<accession>A0A0G0H352</accession>
<dbReference type="PATRIC" id="fig|1618545.3.peg.215"/>
<dbReference type="InterPro" id="IPR005843">
    <property type="entry name" value="A-D-PHexomutase_C"/>
</dbReference>
<protein>
    <submittedName>
        <fullName evidence="12">Phosphoglucomutase/phosphomannomutase alpha/beta/alpha domain I</fullName>
    </submittedName>
</protein>
<dbReference type="GO" id="GO:0016868">
    <property type="term" value="F:intramolecular phosphotransferase activity"/>
    <property type="evidence" value="ECO:0007669"/>
    <property type="project" value="InterPro"/>
</dbReference>
<keyword evidence="6" id="KW-0413">Isomerase</keyword>
<dbReference type="InterPro" id="IPR005845">
    <property type="entry name" value="A-D-PHexomutase_a/b/a-II"/>
</dbReference>
<feature type="domain" description="Alpha-D-phosphohexomutase alpha/beta/alpha" evidence="10">
    <location>
        <begin position="155"/>
        <end position="252"/>
    </location>
</feature>
<dbReference type="Gene3D" id="3.40.120.10">
    <property type="entry name" value="Alpha-D-Glucose-1,6-Bisphosphate, subunit A, domain 3"/>
    <property type="match status" value="3"/>
</dbReference>
<dbReference type="Proteomes" id="UP000034591">
    <property type="component" value="Unassembled WGS sequence"/>
</dbReference>
<evidence type="ECO:0000256" key="1">
    <source>
        <dbReference type="ARBA" id="ARBA00001946"/>
    </source>
</evidence>
<keyword evidence="3" id="KW-0597">Phosphoprotein</keyword>
<dbReference type="STRING" id="1618545.US53_C0013G0012"/>
<dbReference type="PANTHER" id="PTHR43771:SF2">
    <property type="entry name" value="PHOSPHOMANNOMUTASE_PHOSPHOGLUCOMUTASE"/>
    <property type="match status" value="1"/>
</dbReference>
<dbReference type="InterPro" id="IPR016066">
    <property type="entry name" value="A-D-PHexomutase_CS"/>
</dbReference>
<dbReference type="Gene3D" id="3.30.310.50">
    <property type="entry name" value="Alpha-D-phosphohexomutase, C-terminal domain"/>
    <property type="match status" value="1"/>
</dbReference>
<dbReference type="AlphaFoldDB" id="A0A0G0H352"/>
<dbReference type="PROSITE" id="PS00710">
    <property type="entry name" value="PGM_PMM"/>
    <property type="match status" value="1"/>
</dbReference>
<sequence>MQINPLIFRNYDIRGIADKDLDPGKVEAIAKAYGTFLRNRKIKQAVIGYDCRLSSPSYHEAFIKGMVSCGIDLIDLGMVMTQMVYYGQYRFQTNGGVMITASHNPWNYNGFKLAIGYSLTTGPKEVQELKRLVETEEFYKSDRIGKVTQADIKEDYINDVLKRIELKRPYKIVMDTHKGTTTLFNPEIARRAGCEVIEINSGFDGSFPEGTPDPTDAKLMSNLAKATLENKADIGLAYDGDGDRIGFVDEKGRVLWNDVAVAIFSKEILERFPGSKIVFNTLCSQVVKDVIIENGGTPIMWLTGHAFIKAKIAEVGAAFGGELSGHFFFADNAYGHDDGTYATLRVVEYLSEKNLTLSQLYESFPQFISSPEIKVGCPDDKKKDVIKDLSIKFKKEFSSAEITDENIIHGDDGVRADFNDGMIVIRYSQNGPYITIKFEAKSEDIFEQRRKYVSELLHSYKEVIWDDPLCVNIDFVK</sequence>
<dbReference type="PANTHER" id="PTHR43771">
    <property type="entry name" value="PHOSPHOMANNOMUTASE"/>
    <property type="match status" value="1"/>
</dbReference>
<feature type="domain" description="Alpha-D-phosphohexomutase C-terminal" evidence="8">
    <location>
        <begin position="372"/>
        <end position="453"/>
    </location>
</feature>
<feature type="domain" description="Alpha-D-phosphohexomutase alpha/beta/alpha" evidence="9">
    <location>
        <begin position="7"/>
        <end position="139"/>
    </location>
</feature>
<evidence type="ECO:0000256" key="2">
    <source>
        <dbReference type="ARBA" id="ARBA00010231"/>
    </source>
</evidence>